<sequence length="167" mass="19374">MSSYSPLHHRANKKLAECIHIANSHFSRQFQIPKLTYQVRGKAAGKAYLQLNEIRLNSVLFNENQDAFIEEVIPHEIAHLITHQVFGRVKPHGKEWQYVMEQVFKVPAKTTHSFSVDSVQGKTFEYNCGCTLYPLTIRRHNKVQRNQASYRCQQCKQLLTFTGKQLS</sequence>
<dbReference type="InterPro" id="IPR023483">
    <property type="entry name" value="Uncharacterised_SprT"/>
</dbReference>
<evidence type="ECO:0000256" key="6">
    <source>
        <dbReference type="ARBA" id="ARBA00022833"/>
    </source>
</evidence>
<dbReference type="RefSeq" id="WP_032549838.1">
    <property type="nucleotide sequence ID" value="NZ_BTGL01000022.1"/>
</dbReference>
<dbReference type="InterPro" id="IPR006640">
    <property type="entry name" value="SprT-like_domain"/>
</dbReference>
<accession>A0A066URS3</accession>
<evidence type="ECO:0000259" key="8">
    <source>
        <dbReference type="SMART" id="SM00731"/>
    </source>
</evidence>
<comment type="similarity">
    <text evidence="2 7">Belongs to the SprT family.</text>
</comment>
<comment type="subcellular location">
    <subcellularLocation>
        <location evidence="1 7">Cytoplasm</location>
    </subcellularLocation>
</comment>
<reference evidence="9 10" key="1">
    <citation type="submission" date="2014-02" db="EMBL/GenBank/DDBJ databases">
        <title>Vibrio fortis Dalian14 Genome Sequencing.</title>
        <authorList>
            <person name="Wang Y."/>
            <person name="Song L."/>
            <person name="Liu G."/>
            <person name="Ding J."/>
        </authorList>
    </citation>
    <scope>NUCLEOTIDE SEQUENCE [LARGE SCALE GENOMIC DNA]</scope>
    <source>
        <strain evidence="9 10">Dalian14</strain>
    </source>
</reference>
<dbReference type="OrthoDB" id="267364at2"/>
<dbReference type="InterPro" id="IPR035240">
    <property type="entry name" value="SprT_Zn_ribbon"/>
</dbReference>
<dbReference type="Pfam" id="PF17283">
    <property type="entry name" value="Zn_ribbon_SprT"/>
    <property type="match status" value="1"/>
</dbReference>
<dbReference type="NCBIfam" id="NF003421">
    <property type="entry name" value="PRK04860.1"/>
    <property type="match status" value="1"/>
</dbReference>
<name>A0A066URS3_9VIBR</name>
<feature type="active site" evidence="7">
    <location>
        <position position="76"/>
    </location>
</feature>
<dbReference type="STRING" id="212667.VFDL14_00850"/>
<dbReference type="AlphaFoldDB" id="A0A066URS3"/>
<keyword evidence="10" id="KW-1185">Reference proteome</keyword>
<proteinExistence type="inferred from homology"/>
<evidence type="ECO:0000256" key="3">
    <source>
        <dbReference type="ARBA" id="ARBA00020082"/>
    </source>
</evidence>
<comment type="cofactor">
    <cofactor evidence="7">
        <name>Zn(2+)</name>
        <dbReference type="ChEBI" id="CHEBI:29105"/>
    </cofactor>
    <text evidence="7">Binds 1 zinc ion.</text>
</comment>
<keyword evidence="5 7" id="KW-0479">Metal-binding</keyword>
<evidence type="ECO:0000256" key="4">
    <source>
        <dbReference type="ARBA" id="ARBA00022490"/>
    </source>
</evidence>
<dbReference type="Proteomes" id="UP000027219">
    <property type="component" value="Unassembled WGS sequence"/>
</dbReference>
<keyword evidence="6 7" id="KW-0862">Zinc</keyword>
<dbReference type="EMBL" id="JFFR01000003">
    <property type="protein sequence ID" value="KDN29750.1"/>
    <property type="molecule type" value="Genomic_DNA"/>
</dbReference>
<dbReference type="Pfam" id="PF10263">
    <property type="entry name" value="SprT-like"/>
    <property type="match status" value="1"/>
</dbReference>
<gene>
    <name evidence="7" type="primary">sprT</name>
    <name evidence="9" type="ORF">VFDL14_00850</name>
</gene>
<dbReference type="GO" id="GO:0005737">
    <property type="term" value="C:cytoplasm"/>
    <property type="evidence" value="ECO:0007669"/>
    <property type="project" value="UniProtKB-SubCell"/>
</dbReference>
<evidence type="ECO:0000256" key="2">
    <source>
        <dbReference type="ARBA" id="ARBA00006591"/>
    </source>
</evidence>
<evidence type="ECO:0000313" key="9">
    <source>
        <dbReference type="EMBL" id="KDN29750.1"/>
    </source>
</evidence>
<dbReference type="PANTHER" id="PTHR38773:SF1">
    <property type="entry name" value="PROTEIN SPRT"/>
    <property type="match status" value="1"/>
</dbReference>
<evidence type="ECO:0000256" key="1">
    <source>
        <dbReference type="ARBA" id="ARBA00004496"/>
    </source>
</evidence>
<organism evidence="9 10">
    <name type="scientific">Vibrio fortis</name>
    <dbReference type="NCBI Taxonomy" id="212667"/>
    <lineage>
        <taxon>Bacteria</taxon>
        <taxon>Pseudomonadati</taxon>
        <taxon>Pseudomonadota</taxon>
        <taxon>Gammaproteobacteria</taxon>
        <taxon>Vibrionales</taxon>
        <taxon>Vibrionaceae</taxon>
        <taxon>Vibrio</taxon>
    </lineage>
</organism>
<feature type="binding site" evidence="7">
    <location>
        <position position="75"/>
    </location>
    <ligand>
        <name>Zn(2+)</name>
        <dbReference type="ChEBI" id="CHEBI:29105"/>
    </ligand>
</feature>
<dbReference type="GO" id="GO:0006950">
    <property type="term" value="P:response to stress"/>
    <property type="evidence" value="ECO:0007669"/>
    <property type="project" value="UniProtKB-ARBA"/>
</dbReference>
<dbReference type="PANTHER" id="PTHR38773">
    <property type="entry name" value="PROTEIN SPRT"/>
    <property type="match status" value="1"/>
</dbReference>
<protein>
    <recommendedName>
        <fullName evidence="3 7">Protein SprT</fullName>
    </recommendedName>
</protein>
<evidence type="ECO:0000256" key="5">
    <source>
        <dbReference type="ARBA" id="ARBA00022723"/>
    </source>
</evidence>
<comment type="caution">
    <text evidence="9">The sequence shown here is derived from an EMBL/GenBank/DDBJ whole genome shotgun (WGS) entry which is preliminary data.</text>
</comment>
<dbReference type="HAMAP" id="MF_00746">
    <property type="entry name" value="SprT"/>
    <property type="match status" value="1"/>
</dbReference>
<dbReference type="GO" id="GO:0008270">
    <property type="term" value="F:zinc ion binding"/>
    <property type="evidence" value="ECO:0007669"/>
    <property type="project" value="UniProtKB-UniRule"/>
</dbReference>
<feature type="binding site" evidence="7">
    <location>
        <position position="79"/>
    </location>
    <ligand>
        <name>Zn(2+)</name>
        <dbReference type="ChEBI" id="CHEBI:29105"/>
    </ligand>
</feature>
<evidence type="ECO:0000256" key="7">
    <source>
        <dbReference type="HAMAP-Rule" id="MF_00746"/>
    </source>
</evidence>
<keyword evidence="4 7" id="KW-0963">Cytoplasm</keyword>
<feature type="domain" description="SprT-like" evidence="8">
    <location>
        <begin position="13"/>
        <end position="162"/>
    </location>
</feature>
<dbReference type="SMART" id="SM00731">
    <property type="entry name" value="SprT"/>
    <property type="match status" value="1"/>
</dbReference>
<evidence type="ECO:0000313" key="10">
    <source>
        <dbReference type="Proteomes" id="UP000027219"/>
    </source>
</evidence>